<evidence type="ECO:0000313" key="2">
    <source>
        <dbReference type="EMBL" id="RKF17121.1"/>
    </source>
</evidence>
<dbReference type="InterPro" id="IPR014710">
    <property type="entry name" value="RmlC-like_jellyroll"/>
</dbReference>
<accession>A0A3A8B550</accession>
<dbReference type="Gene3D" id="1.10.10.1320">
    <property type="entry name" value="Anti-sigma factor, zinc-finger domain"/>
    <property type="match status" value="1"/>
</dbReference>
<dbReference type="OrthoDB" id="2988517at2"/>
<dbReference type="CDD" id="cd20301">
    <property type="entry name" value="cupin_ChrR"/>
    <property type="match status" value="1"/>
</dbReference>
<dbReference type="InterPro" id="IPR012807">
    <property type="entry name" value="Anti-sigma_ChrR"/>
</dbReference>
<dbReference type="SUPFAM" id="SSF51182">
    <property type="entry name" value="RmlC-like cupins"/>
    <property type="match status" value="1"/>
</dbReference>
<comment type="caution">
    <text evidence="2">The sequence shown here is derived from an EMBL/GenBank/DDBJ whole genome shotgun (WGS) entry which is preliminary data.</text>
</comment>
<dbReference type="InterPro" id="IPR041916">
    <property type="entry name" value="Anti_sigma_zinc_sf"/>
</dbReference>
<keyword evidence="3" id="KW-1185">Reference proteome</keyword>
<evidence type="ECO:0000313" key="3">
    <source>
        <dbReference type="Proteomes" id="UP000281128"/>
    </source>
</evidence>
<dbReference type="EMBL" id="RAPE01000001">
    <property type="protein sequence ID" value="RKF17121.1"/>
    <property type="molecule type" value="Genomic_DNA"/>
</dbReference>
<dbReference type="NCBIfam" id="TIGR02451">
    <property type="entry name" value="anti_sig_ChrR"/>
    <property type="match status" value="1"/>
</dbReference>
<dbReference type="AlphaFoldDB" id="A0A3A8B550"/>
<dbReference type="InterPro" id="IPR011051">
    <property type="entry name" value="RmlC_Cupin_sf"/>
</dbReference>
<dbReference type="Pfam" id="PF12973">
    <property type="entry name" value="Cupin_7"/>
    <property type="match status" value="1"/>
</dbReference>
<dbReference type="InterPro" id="IPR025979">
    <property type="entry name" value="ChrR-like_cupin_dom"/>
</dbReference>
<dbReference type="RefSeq" id="WP_121164814.1">
    <property type="nucleotide sequence ID" value="NZ_RAPE01000001.1"/>
</dbReference>
<dbReference type="Gene3D" id="2.60.120.10">
    <property type="entry name" value="Jelly Rolls"/>
    <property type="match status" value="1"/>
</dbReference>
<organism evidence="2 3">
    <name type="scientific">Roseovarius spongiae</name>
    <dbReference type="NCBI Taxonomy" id="2320272"/>
    <lineage>
        <taxon>Bacteria</taxon>
        <taxon>Pseudomonadati</taxon>
        <taxon>Pseudomonadota</taxon>
        <taxon>Alphaproteobacteria</taxon>
        <taxon>Rhodobacterales</taxon>
        <taxon>Roseobacteraceae</taxon>
        <taxon>Roseovarius</taxon>
    </lineage>
</organism>
<dbReference type="Proteomes" id="UP000281128">
    <property type="component" value="Unassembled WGS sequence"/>
</dbReference>
<sequence length="213" mass="22661">MSQITHHIPESMLIAYAAGSLPRPFALAVAAHISLCDDCRVGLGAHEAVGGTLLNEQPVQMVSDSMKEALFAQLDDTPLPEPDPAFERSGVFPGPVMQALNGKPPRWKSVGGGVRQTLLHWGDDGSTRLLYIPPGKAVPDHGHNGIELTLVLQGAFSDETGRFGVGDIEVADDTLEHTPVAEPGAPCICLAATDAPLRFNSLIPRLLQPLLRI</sequence>
<name>A0A3A8B550_9RHOB</name>
<protein>
    <submittedName>
        <fullName evidence="2">Transcriptional regulator</fullName>
    </submittedName>
</protein>
<proteinExistence type="predicted"/>
<feature type="domain" description="ChrR-like cupin" evidence="1">
    <location>
        <begin position="106"/>
        <end position="192"/>
    </location>
</feature>
<gene>
    <name evidence="2" type="ORF">D6850_06305</name>
</gene>
<evidence type="ECO:0000259" key="1">
    <source>
        <dbReference type="Pfam" id="PF12973"/>
    </source>
</evidence>
<reference evidence="2 3" key="1">
    <citation type="submission" date="2018-09" db="EMBL/GenBank/DDBJ databases">
        <title>Roseovarius spongiae sp. nov., isolated from a marine sponge.</title>
        <authorList>
            <person name="Zhuang L."/>
            <person name="Luo L."/>
        </authorList>
    </citation>
    <scope>NUCLEOTIDE SEQUENCE [LARGE SCALE GENOMIC DNA]</scope>
    <source>
        <strain evidence="2 3">HN-E21</strain>
    </source>
</reference>